<reference evidence="1 2" key="1">
    <citation type="journal article" date="2017" name="Elife">
        <title>Extensive horizontal gene transfer in cheese-associated bacteria.</title>
        <authorList>
            <person name="Bonham K.S."/>
            <person name="Wolfe B.E."/>
            <person name="Dutton R.J."/>
        </authorList>
    </citation>
    <scope>NUCLEOTIDE SEQUENCE [LARGE SCALE GENOMIC DNA]</scope>
    <source>
        <strain evidence="1 2">900_6</strain>
    </source>
</reference>
<dbReference type="AlphaFoldDB" id="A0A2A3ZBK4"/>
<proteinExistence type="predicted"/>
<comment type="caution">
    <text evidence="1">The sequence shown here is derived from an EMBL/GenBank/DDBJ whole genome shotgun (WGS) entry which is preliminary data.</text>
</comment>
<dbReference type="EMBL" id="NRGO01000024">
    <property type="protein sequence ID" value="PCC48893.1"/>
    <property type="molecule type" value="Genomic_DNA"/>
</dbReference>
<evidence type="ECO:0000313" key="1">
    <source>
        <dbReference type="EMBL" id="PCC48893.1"/>
    </source>
</evidence>
<dbReference type="Proteomes" id="UP000217720">
    <property type="component" value="Unassembled WGS sequence"/>
</dbReference>
<protein>
    <submittedName>
        <fullName evidence="1">Uncharacterized protein</fullName>
    </submittedName>
</protein>
<name>A0A2A3ZBK4_BREAU</name>
<evidence type="ECO:0000313" key="2">
    <source>
        <dbReference type="Proteomes" id="UP000217720"/>
    </source>
</evidence>
<sequence length="66" mass="7514">MAHGPSNVYRGICIADRSYFYMESEWVKTMIGRFYVLPETESLLEAVLVALAQSLPARDPEQAMFL</sequence>
<gene>
    <name evidence="1" type="ORF">CIK62_16200</name>
</gene>
<accession>A0A2A3ZBK4</accession>
<organism evidence="1 2">
    <name type="scientific">Brevibacterium aurantiacum</name>
    <dbReference type="NCBI Taxonomy" id="273384"/>
    <lineage>
        <taxon>Bacteria</taxon>
        <taxon>Bacillati</taxon>
        <taxon>Actinomycetota</taxon>
        <taxon>Actinomycetes</taxon>
        <taxon>Micrococcales</taxon>
        <taxon>Brevibacteriaceae</taxon>
        <taxon>Brevibacterium</taxon>
    </lineage>
</organism>